<dbReference type="Pfam" id="PF11845">
    <property type="entry name" value="Tll0287-like"/>
    <property type="match status" value="1"/>
</dbReference>
<dbReference type="RefSeq" id="WP_091456110.1">
    <property type="nucleotide sequence ID" value="NZ_FOGD01000004.1"/>
</dbReference>
<keyword evidence="3" id="KW-1185">Reference proteome</keyword>
<reference evidence="2 3" key="1">
    <citation type="submission" date="2016-10" db="EMBL/GenBank/DDBJ databases">
        <authorList>
            <person name="de Groot N.N."/>
        </authorList>
    </citation>
    <scope>NUCLEOTIDE SEQUENCE [LARGE SCALE GENOMIC DNA]</scope>
    <source>
        <strain evidence="2 3">ATCC 35958</strain>
    </source>
</reference>
<evidence type="ECO:0000259" key="1">
    <source>
        <dbReference type="Pfam" id="PF11845"/>
    </source>
</evidence>
<dbReference type="STRING" id="180197.SAMN02982919_01784"/>
<protein>
    <recommendedName>
        <fullName evidence="1">Tll0287-like domain-containing protein</fullName>
    </recommendedName>
</protein>
<dbReference type="InterPro" id="IPR021796">
    <property type="entry name" value="Tll0287-like_dom"/>
</dbReference>
<name>A0A1H9LK29_9BURK</name>
<proteinExistence type="predicted"/>
<feature type="domain" description="Tll0287-like" evidence="1">
    <location>
        <begin position="3"/>
        <end position="57"/>
    </location>
</feature>
<gene>
    <name evidence="2" type="ORF">SAMN02982919_01784</name>
</gene>
<organism evidence="2 3">
    <name type="scientific">Giesbergeria anulus</name>
    <dbReference type="NCBI Taxonomy" id="180197"/>
    <lineage>
        <taxon>Bacteria</taxon>
        <taxon>Pseudomonadati</taxon>
        <taxon>Pseudomonadota</taxon>
        <taxon>Betaproteobacteria</taxon>
        <taxon>Burkholderiales</taxon>
        <taxon>Comamonadaceae</taxon>
        <taxon>Giesbergeria</taxon>
    </lineage>
</organism>
<dbReference type="Proteomes" id="UP000199766">
    <property type="component" value="Unassembled WGS sequence"/>
</dbReference>
<accession>A0A1H9LK29</accession>
<dbReference type="AlphaFoldDB" id="A0A1H9LK29"/>
<sequence length="61" mass="6835">MQTYRYIKALPTQTLCISCHGNPDNLSQNFKAKLHELYSHDKATGYAPGDIRGAITLKRAL</sequence>
<evidence type="ECO:0000313" key="2">
    <source>
        <dbReference type="EMBL" id="SER11861.1"/>
    </source>
</evidence>
<dbReference type="EMBL" id="FOGD01000004">
    <property type="protein sequence ID" value="SER11861.1"/>
    <property type="molecule type" value="Genomic_DNA"/>
</dbReference>
<evidence type="ECO:0000313" key="3">
    <source>
        <dbReference type="Proteomes" id="UP000199766"/>
    </source>
</evidence>
<dbReference type="OrthoDB" id="9797588at2"/>